<evidence type="ECO:0000313" key="3">
    <source>
        <dbReference type="Proteomes" id="UP001277561"/>
    </source>
</evidence>
<evidence type="ECO:0000259" key="1">
    <source>
        <dbReference type="SMART" id="SM00318"/>
    </source>
</evidence>
<dbReference type="EMBL" id="JAVRAD010000021">
    <property type="protein sequence ID" value="MDX8332696.1"/>
    <property type="molecule type" value="Genomic_DNA"/>
</dbReference>
<proteinExistence type="predicted"/>
<dbReference type="Proteomes" id="UP001277561">
    <property type="component" value="Unassembled WGS sequence"/>
</dbReference>
<organism evidence="2 3">
    <name type="scientific">Agrobacterium rosae</name>
    <dbReference type="NCBI Taxonomy" id="1972867"/>
    <lineage>
        <taxon>Bacteria</taxon>
        <taxon>Pseudomonadati</taxon>
        <taxon>Pseudomonadota</taxon>
        <taxon>Alphaproteobacteria</taxon>
        <taxon>Hyphomicrobiales</taxon>
        <taxon>Rhizobiaceae</taxon>
        <taxon>Rhizobium/Agrobacterium group</taxon>
        <taxon>Agrobacterium</taxon>
    </lineage>
</organism>
<dbReference type="RefSeq" id="WP_320188788.1">
    <property type="nucleotide sequence ID" value="NZ_CP192771.1"/>
</dbReference>
<sequence length="215" mass="23881">MNFKTVSLIGIAAVAVYVLSQMGEDDRIGAQIDTYKDRIGKATLAANAQDEGQTSQAAEEQGILQGYVRVIDARTLQFLKADVKVEIAGIEVCDKGQLAYFNGTPWPCETMATAWMVSQTLGRDVQCQTLERRYDAVVIARCGVGGADIAAEAIVAGHALVDSKRNYRLPYDTYQSLENQARQNRTGLWSSSFTRPDEWRQSVYEDRKSQVRMVE</sequence>
<feature type="domain" description="TNase-like" evidence="1">
    <location>
        <begin position="58"/>
        <end position="191"/>
    </location>
</feature>
<dbReference type="Pfam" id="PF00565">
    <property type="entry name" value="SNase"/>
    <property type="match status" value="1"/>
</dbReference>
<reference evidence="2" key="1">
    <citation type="journal article" date="2023" name="Phytobiomes J">
        <title>Deciphering the key players within the bacterial microbiota associated with aerial crown gall tumors on rhododendron: Insights into the gallobiome.</title>
        <authorList>
            <person name="Kuzmanovic N."/>
            <person name="Nesme J."/>
            <person name="Wolf J."/>
            <person name="Neumann-Schaal M."/>
            <person name="Petersen J."/>
            <person name="Fernandez-Gnecco G."/>
            <person name="Sproeer C."/>
            <person name="Bunk B."/>
            <person name="Overmann J."/>
            <person name="Sorensen S.J."/>
            <person name="Idczak E."/>
            <person name="Smalla K."/>
        </authorList>
    </citation>
    <scope>NUCLEOTIDE SEQUENCE [LARGE SCALE GENOMIC DNA]</scope>
    <source>
        <strain evidence="2">Rho-14.1</strain>
    </source>
</reference>
<dbReference type="InterPro" id="IPR035437">
    <property type="entry name" value="SNase_OB-fold_sf"/>
</dbReference>
<protein>
    <submittedName>
        <fullName evidence="2">Thermonuclease family protein</fullName>
    </submittedName>
</protein>
<keyword evidence="3" id="KW-1185">Reference proteome</keyword>
<dbReference type="SUPFAM" id="SSF50199">
    <property type="entry name" value="Staphylococcal nuclease"/>
    <property type="match status" value="1"/>
</dbReference>
<evidence type="ECO:0000313" key="2">
    <source>
        <dbReference type="EMBL" id="MDX8332696.1"/>
    </source>
</evidence>
<name>A0ABU4W5G3_9HYPH</name>
<dbReference type="InterPro" id="IPR016071">
    <property type="entry name" value="Staphylococal_nuclease_OB-fold"/>
</dbReference>
<dbReference type="SMART" id="SM00318">
    <property type="entry name" value="SNc"/>
    <property type="match status" value="1"/>
</dbReference>
<dbReference type="Gene3D" id="2.40.50.90">
    <property type="match status" value="1"/>
</dbReference>
<comment type="caution">
    <text evidence="2">The sequence shown here is derived from an EMBL/GenBank/DDBJ whole genome shotgun (WGS) entry which is preliminary data.</text>
</comment>
<gene>
    <name evidence="2" type="ORF">RMS29_26170</name>
</gene>
<accession>A0ABU4W5G3</accession>